<protein>
    <submittedName>
        <fullName evidence="2">Uncharacterized protein</fullName>
    </submittedName>
</protein>
<keyword evidence="3" id="KW-1185">Reference proteome</keyword>
<evidence type="ECO:0000313" key="2">
    <source>
        <dbReference type="EMBL" id="KAF1957602.1"/>
    </source>
</evidence>
<gene>
    <name evidence="2" type="ORF">CC80DRAFT_47907</name>
</gene>
<evidence type="ECO:0000256" key="1">
    <source>
        <dbReference type="SAM" id="MobiDB-lite"/>
    </source>
</evidence>
<dbReference type="EMBL" id="ML976989">
    <property type="protein sequence ID" value="KAF1957602.1"/>
    <property type="molecule type" value="Genomic_DNA"/>
</dbReference>
<sequence>MPQPKPPKPTYFLAPPRTPPSGPIRLGSIIPRPSHPDEPISSPKLPVPADPSSPSPHDITTFKERNFTGSYIKKSTISFGIWTSFLQFLTSLSADVDVEFIRGIKQGWEIEEMTTRAFVPSRTWLEGVVESEEVREYLVEGMWRDSIYVITGIMTAKSGKGSRERVHERGVEVSLGVDATPFTGVPVSGGPMVGRSTGSEVMDASEREGEYIFAYRVRKVVVRKKEKGNEVKKSRTLTDGAFFHRDDGNEVNVEEEAELVGGGLGDEGGVEGVVVQQVLEDGEVEECVCVLPVED</sequence>
<name>A0A6A5U171_9PLEO</name>
<proteinExistence type="predicted"/>
<dbReference type="OrthoDB" id="4500473at2759"/>
<organism evidence="2 3">
    <name type="scientific">Byssothecium circinans</name>
    <dbReference type="NCBI Taxonomy" id="147558"/>
    <lineage>
        <taxon>Eukaryota</taxon>
        <taxon>Fungi</taxon>
        <taxon>Dikarya</taxon>
        <taxon>Ascomycota</taxon>
        <taxon>Pezizomycotina</taxon>
        <taxon>Dothideomycetes</taxon>
        <taxon>Pleosporomycetidae</taxon>
        <taxon>Pleosporales</taxon>
        <taxon>Massarineae</taxon>
        <taxon>Massarinaceae</taxon>
        <taxon>Byssothecium</taxon>
    </lineage>
</organism>
<dbReference type="Proteomes" id="UP000800035">
    <property type="component" value="Unassembled WGS sequence"/>
</dbReference>
<evidence type="ECO:0000313" key="3">
    <source>
        <dbReference type="Proteomes" id="UP000800035"/>
    </source>
</evidence>
<feature type="compositionally biased region" description="Pro residues" evidence="1">
    <location>
        <begin position="45"/>
        <end position="54"/>
    </location>
</feature>
<accession>A0A6A5U171</accession>
<dbReference type="AlphaFoldDB" id="A0A6A5U171"/>
<feature type="region of interest" description="Disordered" evidence="1">
    <location>
        <begin position="1"/>
        <end position="57"/>
    </location>
</feature>
<reference evidence="2" key="1">
    <citation type="journal article" date="2020" name="Stud. Mycol.">
        <title>101 Dothideomycetes genomes: a test case for predicting lifestyles and emergence of pathogens.</title>
        <authorList>
            <person name="Haridas S."/>
            <person name="Albert R."/>
            <person name="Binder M."/>
            <person name="Bloem J."/>
            <person name="Labutti K."/>
            <person name="Salamov A."/>
            <person name="Andreopoulos B."/>
            <person name="Baker S."/>
            <person name="Barry K."/>
            <person name="Bills G."/>
            <person name="Bluhm B."/>
            <person name="Cannon C."/>
            <person name="Castanera R."/>
            <person name="Culley D."/>
            <person name="Daum C."/>
            <person name="Ezra D."/>
            <person name="Gonzalez J."/>
            <person name="Henrissat B."/>
            <person name="Kuo A."/>
            <person name="Liang C."/>
            <person name="Lipzen A."/>
            <person name="Lutzoni F."/>
            <person name="Magnuson J."/>
            <person name="Mondo S."/>
            <person name="Nolan M."/>
            <person name="Ohm R."/>
            <person name="Pangilinan J."/>
            <person name="Park H.-J."/>
            <person name="Ramirez L."/>
            <person name="Alfaro M."/>
            <person name="Sun H."/>
            <person name="Tritt A."/>
            <person name="Yoshinaga Y."/>
            <person name="Zwiers L.-H."/>
            <person name="Turgeon B."/>
            <person name="Goodwin S."/>
            <person name="Spatafora J."/>
            <person name="Crous P."/>
            <person name="Grigoriev I."/>
        </authorList>
    </citation>
    <scope>NUCLEOTIDE SEQUENCE</scope>
    <source>
        <strain evidence="2">CBS 675.92</strain>
    </source>
</reference>